<evidence type="ECO:0000313" key="1">
    <source>
        <dbReference type="EMBL" id="KAG5572434.1"/>
    </source>
</evidence>
<protein>
    <submittedName>
        <fullName evidence="1">Uncharacterized protein</fullName>
    </submittedName>
</protein>
<organism evidence="1 2">
    <name type="scientific">Solanum commersonii</name>
    <name type="common">Commerson's wild potato</name>
    <name type="synonym">Commerson's nightshade</name>
    <dbReference type="NCBI Taxonomy" id="4109"/>
    <lineage>
        <taxon>Eukaryota</taxon>
        <taxon>Viridiplantae</taxon>
        <taxon>Streptophyta</taxon>
        <taxon>Embryophyta</taxon>
        <taxon>Tracheophyta</taxon>
        <taxon>Spermatophyta</taxon>
        <taxon>Magnoliopsida</taxon>
        <taxon>eudicotyledons</taxon>
        <taxon>Gunneridae</taxon>
        <taxon>Pentapetalae</taxon>
        <taxon>asterids</taxon>
        <taxon>lamiids</taxon>
        <taxon>Solanales</taxon>
        <taxon>Solanaceae</taxon>
        <taxon>Solanoideae</taxon>
        <taxon>Solaneae</taxon>
        <taxon>Solanum</taxon>
    </lineage>
</organism>
<dbReference type="EMBL" id="JACXVP010000012">
    <property type="protein sequence ID" value="KAG5572434.1"/>
    <property type="molecule type" value="Genomic_DNA"/>
</dbReference>
<dbReference type="OrthoDB" id="411615at2759"/>
<comment type="caution">
    <text evidence="1">The sequence shown here is derived from an EMBL/GenBank/DDBJ whole genome shotgun (WGS) entry which is preliminary data.</text>
</comment>
<dbReference type="Proteomes" id="UP000824120">
    <property type="component" value="Chromosome 12"/>
</dbReference>
<keyword evidence="2" id="KW-1185">Reference proteome</keyword>
<dbReference type="AlphaFoldDB" id="A0A9J5WA74"/>
<accession>A0A9J5WA74</accession>
<proteinExistence type="predicted"/>
<evidence type="ECO:0000313" key="2">
    <source>
        <dbReference type="Proteomes" id="UP000824120"/>
    </source>
</evidence>
<name>A0A9J5WA74_SOLCO</name>
<gene>
    <name evidence="1" type="ORF">H5410_062200</name>
</gene>
<reference evidence="1 2" key="1">
    <citation type="submission" date="2020-09" db="EMBL/GenBank/DDBJ databases">
        <title>De no assembly of potato wild relative species, Solanum commersonii.</title>
        <authorList>
            <person name="Cho K."/>
        </authorList>
    </citation>
    <scope>NUCLEOTIDE SEQUENCE [LARGE SCALE GENOMIC DNA]</scope>
    <source>
        <strain evidence="1">LZ3.2</strain>
        <tissue evidence="1">Leaf</tissue>
    </source>
</reference>
<sequence>MAGDVAQGITKENSTNVWYITRTKGAFRFLKQCKYNTGASDHMIHNHAYLYHKHIIESKGIVQLPTGDLATISHIGSLKLNETEMINDVLYPAHVNTITVSQEQAPSTPSHYVLPRNRVAGQCLYPIADVVDYCSITPSYRSFVTKFSQEREPTSYHEAVHDRRWIEVMKHEIQALEDNHT</sequence>